<sequence>MRGSKSTPTATASVSSNKRPPRTPAKTSSVGDPSTAGDASVVGDASVAGEASSAGTEVEEPQSKKRKTPGDATEDGTEVTEQPQGKKRTSVVWNHFDPEDKPSIMIYVAIVRRELQLIVPRMG</sequence>
<organism evidence="2 3">
    <name type="scientific">Papaver somniferum</name>
    <name type="common">Opium poppy</name>
    <dbReference type="NCBI Taxonomy" id="3469"/>
    <lineage>
        <taxon>Eukaryota</taxon>
        <taxon>Viridiplantae</taxon>
        <taxon>Streptophyta</taxon>
        <taxon>Embryophyta</taxon>
        <taxon>Tracheophyta</taxon>
        <taxon>Spermatophyta</taxon>
        <taxon>Magnoliopsida</taxon>
        <taxon>Ranunculales</taxon>
        <taxon>Papaveraceae</taxon>
        <taxon>Papaveroideae</taxon>
        <taxon>Papaver</taxon>
    </lineage>
</organism>
<evidence type="ECO:0000256" key="1">
    <source>
        <dbReference type="SAM" id="MobiDB-lite"/>
    </source>
</evidence>
<evidence type="ECO:0000313" key="2">
    <source>
        <dbReference type="EMBL" id="RZC75441.1"/>
    </source>
</evidence>
<feature type="compositionally biased region" description="Polar residues" evidence="1">
    <location>
        <begin position="1"/>
        <end position="18"/>
    </location>
</feature>
<keyword evidence="3" id="KW-1185">Reference proteome</keyword>
<protein>
    <submittedName>
        <fullName evidence="2">Uncharacterized protein</fullName>
    </submittedName>
</protein>
<name>A0A4Y7KTJ3_PAPSO</name>
<accession>A0A4Y7KTJ3</accession>
<reference evidence="2 3" key="1">
    <citation type="journal article" date="2018" name="Science">
        <title>The opium poppy genome and morphinan production.</title>
        <authorList>
            <person name="Guo L."/>
            <person name="Winzer T."/>
            <person name="Yang X."/>
            <person name="Li Y."/>
            <person name="Ning Z."/>
            <person name="He Z."/>
            <person name="Teodor R."/>
            <person name="Lu Y."/>
            <person name="Bowser T.A."/>
            <person name="Graham I.A."/>
            <person name="Ye K."/>
        </authorList>
    </citation>
    <scope>NUCLEOTIDE SEQUENCE [LARGE SCALE GENOMIC DNA]</scope>
    <source>
        <strain evidence="3">cv. HN1</strain>
        <tissue evidence="2">Leaves</tissue>
    </source>
</reference>
<dbReference type="AlphaFoldDB" id="A0A4Y7KTJ3"/>
<feature type="region of interest" description="Disordered" evidence="1">
    <location>
        <begin position="1"/>
        <end position="91"/>
    </location>
</feature>
<dbReference type="Proteomes" id="UP000316621">
    <property type="component" value="Chromosome 8"/>
</dbReference>
<dbReference type="Gramene" id="RZC75441">
    <property type="protein sequence ID" value="RZC75441"/>
    <property type="gene ID" value="C5167_050926"/>
</dbReference>
<dbReference type="EMBL" id="CM010722">
    <property type="protein sequence ID" value="RZC75441.1"/>
    <property type="molecule type" value="Genomic_DNA"/>
</dbReference>
<evidence type="ECO:0000313" key="3">
    <source>
        <dbReference type="Proteomes" id="UP000316621"/>
    </source>
</evidence>
<gene>
    <name evidence="2" type="ORF">C5167_050926</name>
</gene>
<proteinExistence type="predicted"/>